<evidence type="ECO:0000256" key="10">
    <source>
        <dbReference type="SAM" id="MobiDB-lite"/>
    </source>
</evidence>
<evidence type="ECO:0000256" key="1">
    <source>
        <dbReference type="ARBA" id="ARBA00004275"/>
    </source>
</evidence>
<dbReference type="STRING" id="1220162.K1VTJ2"/>
<dbReference type="SMART" id="SM00822">
    <property type="entry name" value="PKS_KR"/>
    <property type="match status" value="1"/>
</dbReference>
<dbReference type="FunFam" id="3.10.129.10:FF:000013">
    <property type="entry name" value="Peroxisomal multifunctional enzyme type 2"/>
    <property type="match status" value="1"/>
</dbReference>
<keyword evidence="6" id="KW-0560">Oxidoreductase</keyword>
<comment type="subcellular location">
    <subcellularLocation>
        <location evidence="1">Peroxisome</location>
    </subcellularLocation>
</comment>
<dbReference type="GO" id="GO:0006635">
    <property type="term" value="P:fatty acid beta-oxidation"/>
    <property type="evidence" value="ECO:0007669"/>
    <property type="project" value="UniProtKB-UniPathway"/>
</dbReference>
<proteinExistence type="inferred from homology"/>
<feature type="region of interest" description="Disordered" evidence="10">
    <location>
        <begin position="684"/>
        <end position="705"/>
    </location>
</feature>
<dbReference type="InterPro" id="IPR057326">
    <property type="entry name" value="KR_dom"/>
</dbReference>
<dbReference type="InParanoid" id="K1VTJ2"/>
<dbReference type="UniPathway" id="UPA00659"/>
<dbReference type="EMBL" id="AMBO01000274">
    <property type="protein sequence ID" value="EKD02907.1"/>
    <property type="molecule type" value="Genomic_DNA"/>
</dbReference>
<feature type="region of interest" description="Disordered" evidence="10">
    <location>
        <begin position="848"/>
        <end position="876"/>
    </location>
</feature>
<evidence type="ECO:0000256" key="8">
    <source>
        <dbReference type="ARBA" id="ARBA00023140"/>
    </source>
</evidence>
<dbReference type="Proteomes" id="UP000006757">
    <property type="component" value="Unassembled WGS sequence"/>
</dbReference>
<evidence type="ECO:0000256" key="7">
    <source>
        <dbReference type="ARBA" id="ARBA00023098"/>
    </source>
</evidence>
<comment type="pathway">
    <text evidence="2">Lipid metabolism; fatty acid beta-oxidation.</text>
</comment>
<dbReference type="Gene3D" id="3.10.129.10">
    <property type="entry name" value="Hotdog Thioesterase"/>
    <property type="match status" value="1"/>
</dbReference>
<dbReference type="SUPFAM" id="SSF54637">
    <property type="entry name" value="Thioesterase/thiol ester dehydrase-isomerase"/>
    <property type="match status" value="2"/>
</dbReference>
<dbReference type="GO" id="GO:0005777">
    <property type="term" value="C:peroxisome"/>
    <property type="evidence" value="ECO:0007669"/>
    <property type="project" value="UniProtKB-SubCell"/>
</dbReference>
<dbReference type="InterPro" id="IPR054357">
    <property type="entry name" value="MFE-2_N"/>
</dbReference>
<dbReference type="CDD" id="cd05353">
    <property type="entry name" value="hydroxyacyl-CoA-like_DH_SDR_c-like"/>
    <property type="match status" value="1"/>
</dbReference>
<evidence type="ECO:0000313" key="12">
    <source>
        <dbReference type="EMBL" id="EKD02907.1"/>
    </source>
</evidence>
<keyword evidence="4" id="KW-0276">Fatty acid metabolism</keyword>
<gene>
    <name evidence="12" type="ORF">A1Q2_02851</name>
</gene>
<keyword evidence="8" id="KW-0576">Peroxisome</keyword>
<evidence type="ECO:0000313" key="13">
    <source>
        <dbReference type="Proteomes" id="UP000006757"/>
    </source>
</evidence>
<keyword evidence="9" id="KW-0456">Lyase</keyword>
<dbReference type="OMA" id="WATKVHT"/>
<dbReference type="PRINTS" id="PR00080">
    <property type="entry name" value="SDRFAMILY"/>
</dbReference>
<comment type="similarity">
    <text evidence="3">Belongs to the short-chain dehydrogenases/reductases (SDR) family.</text>
</comment>
<dbReference type="GO" id="GO:0016491">
    <property type="term" value="F:oxidoreductase activity"/>
    <property type="evidence" value="ECO:0007669"/>
    <property type="project" value="UniProtKB-KW"/>
</dbReference>
<evidence type="ECO:0000256" key="9">
    <source>
        <dbReference type="ARBA" id="ARBA00023239"/>
    </source>
</evidence>
<evidence type="ECO:0000256" key="4">
    <source>
        <dbReference type="ARBA" id="ARBA00022832"/>
    </source>
</evidence>
<evidence type="ECO:0000256" key="3">
    <source>
        <dbReference type="ARBA" id="ARBA00006484"/>
    </source>
</evidence>
<dbReference type="OrthoDB" id="3592703at2759"/>
<dbReference type="InterPro" id="IPR002347">
    <property type="entry name" value="SDR_fam"/>
</dbReference>
<keyword evidence="5" id="KW-0521">NADP</keyword>
<protein>
    <submittedName>
        <fullName evidence="12">Peroxisomal hydratase-dehydrogenase-epimerase</fullName>
    </submittedName>
</protein>
<keyword evidence="7" id="KW-0443">Lipid metabolism</keyword>
<evidence type="ECO:0000259" key="11">
    <source>
        <dbReference type="SMART" id="SM00822"/>
    </source>
</evidence>
<dbReference type="HOGENOM" id="CLU_010194_18_0_1"/>
<dbReference type="PROSITE" id="PS00061">
    <property type="entry name" value="ADH_SHORT"/>
    <property type="match status" value="1"/>
</dbReference>
<dbReference type="InterPro" id="IPR036291">
    <property type="entry name" value="NAD(P)-bd_dom_sf"/>
</dbReference>
<keyword evidence="13" id="KW-1185">Reference proteome</keyword>
<evidence type="ECO:0000256" key="5">
    <source>
        <dbReference type="ARBA" id="ARBA00022857"/>
    </source>
</evidence>
<sequence length="995" mass="106646">MAPQLDFKDLVVLITGAGGGIGKAYCHLFGSRGSKVVVNDVSEKAAQAVADEIIANGGQAAIAIGSVTDGQKIVDQAVKAFGTVHVLINNAGILRDKSFAKMSDAEWDAIIAVHLKGAYSMTKACWPLFRKQKFGRVINTASPAGVYGNRGQTNYRSEGRKTISGWMCGMVVWRCGSVAPFLVVSTTVVEARANDSAAKAALIAFSMSLTREGPKYNIKANTIVPLAASAMTETVMPPDVLKSLTAEHIAPLVGVLTAKNGPDVGGRIFELGGGFFSEVRWERSQGYIWKTDKSFTPSAVACKWDKVMDFSHPEYPTDAVPQDMIRVLEAQPTLQPNEQGPTVSFKDQTIIITGAGNGLGRSYAIELARGGANVVINDVSEKAAQAVVDEIKAAGGKAAAAVCSATDGEAIVKTALDNFGGLHGVICNAGILRDKAFVNMTDDMWDAVIDVHLTGTFKVCKAAWPIFYKQKYGRIMTTASPNGVYGCHGQCNYATAKSGLIGFMRALAIEGQKHNIFVNTIAPRAGTAMTATVWTKEMLETFKPDFIAPIVAYLVSDRCEQTGTFYETFGGYAAQLRWQRSGGVALPNDKPATPEEIASHWSELTKFDDRATNPTSTQESFMAIMENFENKSGAGSGVALPNDKPATPEEIASHWSELTKFDDRATNPTSTQESFMAIMENFENKSGAGSSGGDAPAVDIDPKDSDAVKEAKQNAPAPSDWTYSERDVMLYNLGIGAKATDLDHTYEGADNFESYPTFPVLSQFMADNGVDLNAIVPNFNPAKLLHGEQYLELKAPIPVDATLELRPRLVEVLDKGKAASVTTAIQGVNKANGEVIFDTSSTTFIRGSGGFNGPRTGKDRGAATAANEPPKRGPDAVIEEKTSEDQAALYRLSGDYNPLHIDPQFSAIGGFPKPILHGLCSMGFAGRHVYQTFGPYKDIKVRFAGIVIPGETLVTEMWKEGDKVIFRTSVKERKAPAISNAAVTLVPQGELKSKL</sequence>
<dbReference type="PANTHER" id="PTHR45024:SF2">
    <property type="entry name" value="SCP2 DOMAIN-CONTAINING PROTEIN"/>
    <property type="match status" value="1"/>
</dbReference>
<evidence type="ECO:0000256" key="6">
    <source>
        <dbReference type="ARBA" id="ARBA00023002"/>
    </source>
</evidence>
<dbReference type="Gene3D" id="3.40.50.720">
    <property type="entry name" value="NAD(P)-binding Rossmann-like Domain"/>
    <property type="match status" value="2"/>
</dbReference>
<dbReference type="Pfam" id="PF00106">
    <property type="entry name" value="adh_short"/>
    <property type="match status" value="2"/>
</dbReference>
<dbReference type="CDD" id="cd03448">
    <property type="entry name" value="HDE_HSD"/>
    <property type="match status" value="1"/>
</dbReference>
<dbReference type="PRINTS" id="PR00081">
    <property type="entry name" value="GDHRDH"/>
</dbReference>
<dbReference type="FunFam" id="3.40.50.720:FF:000084">
    <property type="entry name" value="Short-chain dehydrogenase reductase"/>
    <property type="match status" value="1"/>
</dbReference>
<dbReference type="InterPro" id="IPR051687">
    <property type="entry name" value="Peroxisomal_Beta-Oxidation"/>
</dbReference>
<accession>K1VTJ2</accession>
<dbReference type="AlphaFoldDB" id="K1VTJ2"/>
<dbReference type="Gene3D" id="1.10.287.4290">
    <property type="match status" value="3"/>
</dbReference>
<dbReference type="GO" id="GO:0004300">
    <property type="term" value="F:enoyl-CoA hydratase activity"/>
    <property type="evidence" value="ECO:0007669"/>
    <property type="project" value="UniProtKB-ARBA"/>
</dbReference>
<dbReference type="SUPFAM" id="SSF51735">
    <property type="entry name" value="NAD(P)-binding Rossmann-fold domains"/>
    <property type="match status" value="2"/>
</dbReference>
<comment type="caution">
    <text evidence="12">The sequence shown here is derived from an EMBL/GenBank/DDBJ whole genome shotgun (WGS) entry which is preliminary data.</text>
</comment>
<organism evidence="12 13">
    <name type="scientific">Trichosporon asahii var. asahii (strain CBS 8904)</name>
    <name type="common">Yeast</name>
    <dbReference type="NCBI Taxonomy" id="1220162"/>
    <lineage>
        <taxon>Eukaryota</taxon>
        <taxon>Fungi</taxon>
        <taxon>Dikarya</taxon>
        <taxon>Basidiomycota</taxon>
        <taxon>Agaricomycotina</taxon>
        <taxon>Tremellomycetes</taxon>
        <taxon>Trichosporonales</taxon>
        <taxon>Trichosporonaceae</taxon>
        <taxon>Trichosporon</taxon>
    </lineage>
</organism>
<dbReference type="PANTHER" id="PTHR45024">
    <property type="entry name" value="DEHYDROGENASES, SHORT CHAIN"/>
    <property type="match status" value="1"/>
</dbReference>
<dbReference type="InterPro" id="IPR020904">
    <property type="entry name" value="Sc_DH/Rdtase_CS"/>
</dbReference>
<reference evidence="12 13" key="1">
    <citation type="journal article" date="2012" name="Eukaryot. Cell">
        <title>Genome sequence of the Trichosporon asahii environmental strain CBS 8904.</title>
        <authorList>
            <person name="Yang R.Y."/>
            <person name="Li H.T."/>
            <person name="Zhu H."/>
            <person name="Zhou G.P."/>
            <person name="Wang M."/>
            <person name="Wang L."/>
        </authorList>
    </citation>
    <scope>NUCLEOTIDE SEQUENCE [LARGE SCALE GENOMIC DNA]</scope>
    <source>
        <strain evidence="12 13">CBS 8904</strain>
    </source>
</reference>
<evidence type="ECO:0000256" key="2">
    <source>
        <dbReference type="ARBA" id="ARBA00005005"/>
    </source>
</evidence>
<dbReference type="Pfam" id="PF01575">
    <property type="entry name" value="MaoC_dehydratas"/>
    <property type="match status" value="1"/>
</dbReference>
<dbReference type="eggNOG" id="KOG1206">
    <property type="taxonomic scope" value="Eukaryota"/>
</dbReference>
<dbReference type="InterPro" id="IPR002539">
    <property type="entry name" value="MaoC-like_dom"/>
</dbReference>
<name>K1VTJ2_TRIAC</name>
<dbReference type="InterPro" id="IPR029069">
    <property type="entry name" value="HotDog_dom_sf"/>
</dbReference>
<dbReference type="Pfam" id="PF22622">
    <property type="entry name" value="MFE-2_hydrat-2_N"/>
    <property type="match status" value="1"/>
</dbReference>
<feature type="domain" description="Ketoreductase" evidence="11">
    <location>
        <begin position="348"/>
        <end position="537"/>
    </location>
</feature>